<dbReference type="Pfam" id="PF01566">
    <property type="entry name" value="Nramp"/>
    <property type="match status" value="1"/>
</dbReference>
<dbReference type="GO" id="GO:0015086">
    <property type="term" value="F:cadmium ion transmembrane transporter activity"/>
    <property type="evidence" value="ECO:0007669"/>
    <property type="project" value="TreeGrafter"/>
</dbReference>
<sequence>MKRLFAVALGILTAIGGFLDIGDLVTNAVVGSRFGLSLAWVVVVGVLGICMFAEMSGRVAAVSGRATFEIIRERLGPRLAAGNLVASFLINVLTLTAEVGGIALALQLASDVHPRLWIPVAALAVWLVVWRVKFSVLENVTGLLGLTLVVFAVALFLLGPPWEALAADALTPRVPAQEHVATYWYYAIALFGAAMTPYEVFFFSSGAVEEGWTVRDLGTARLNVIIGFPFGGLLSIAIAGCAAVVLLPAGIEVTSLSQVVAPVAQAGGKLALALVIVGIVAATFGAALETSLSSGYTVAQFFGWPWGKFRRPAEAARFHVVVIVALIVGVGILMTGVDPVLVTEYSVVFSAIALPLTYLPILVIANDPEYMGEHVNGRLGNALGLVYLVVILVASLAAIPLMILTGAGA</sequence>
<evidence type="ECO:0000313" key="7">
    <source>
        <dbReference type="EMBL" id="TRW46522.1"/>
    </source>
</evidence>
<keyword evidence="2" id="KW-0813">Transport</keyword>
<dbReference type="Proteomes" id="UP000318693">
    <property type="component" value="Unassembled WGS sequence"/>
</dbReference>
<feature type="transmembrane region" description="Helical" evidence="6">
    <location>
        <begin position="142"/>
        <end position="162"/>
    </location>
</feature>
<feature type="transmembrane region" description="Helical" evidence="6">
    <location>
        <begin position="347"/>
        <end position="365"/>
    </location>
</feature>
<dbReference type="InterPro" id="IPR001046">
    <property type="entry name" value="NRAMP_fam"/>
</dbReference>
<evidence type="ECO:0000256" key="6">
    <source>
        <dbReference type="SAM" id="Phobius"/>
    </source>
</evidence>
<dbReference type="GO" id="GO:0005384">
    <property type="term" value="F:manganese ion transmembrane transporter activity"/>
    <property type="evidence" value="ECO:0007669"/>
    <property type="project" value="TreeGrafter"/>
</dbReference>
<keyword evidence="3 6" id="KW-0812">Transmembrane</keyword>
<evidence type="ECO:0000256" key="3">
    <source>
        <dbReference type="ARBA" id="ARBA00022692"/>
    </source>
</evidence>
<gene>
    <name evidence="7" type="ORF">FJ693_05250</name>
</gene>
<proteinExistence type="predicted"/>
<protein>
    <submittedName>
        <fullName evidence="7">Divalent metal cation transporter</fullName>
    </submittedName>
</protein>
<dbReference type="RefSeq" id="WP_143417476.1">
    <property type="nucleotide sequence ID" value="NZ_VJXR01000009.1"/>
</dbReference>
<evidence type="ECO:0000313" key="8">
    <source>
        <dbReference type="Proteomes" id="UP000318693"/>
    </source>
</evidence>
<evidence type="ECO:0000256" key="2">
    <source>
        <dbReference type="ARBA" id="ARBA00022448"/>
    </source>
</evidence>
<feature type="transmembrane region" description="Helical" evidence="6">
    <location>
        <begin position="84"/>
        <end position="106"/>
    </location>
</feature>
<feature type="transmembrane region" description="Helical" evidence="6">
    <location>
        <begin position="224"/>
        <end position="250"/>
    </location>
</feature>
<feature type="transmembrane region" description="Helical" evidence="6">
    <location>
        <begin position="385"/>
        <end position="407"/>
    </location>
</feature>
<dbReference type="AlphaFoldDB" id="A0A552WUQ0"/>
<dbReference type="PANTHER" id="PTHR11706:SF33">
    <property type="entry name" value="NATURAL RESISTANCE-ASSOCIATED MACROPHAGE PROTEIN 2"/>
    <property type="match status" value="1"/>
</dbReference>
<feature type="transmembrane region" description="Helical" evidence="6">
    <location>
        <begin position="35"/>
        <end position="53"/>
    </location>
</feature>
<dbReference type="PANTHER" id="PTHR11706">
    <property type="entry name" value="SOLUTE CARRIER PROTEIN FAMILY 11 MEMBER"/>
    <property type="match status" value="1"/>
</dbReference>
<feature type="transmembrane region" description="Helical" evidence="6">
    <location>
        <begin position="112"/>
        <end position="130"/>
    </location>
</feature>
<feature type="transmembrane region" description="Helical" evidence="6">
    <location>
        <begin position="270"/>
        <end position="288"/>
    </location>
</feature>
<dbReference type="EMBL" id="VJXR01000009">
    <property type="protein sequence ID" value="TRW46522.1"/>
    <property type="molecule type" value="Genomic_DNA"/>
</dbReference>
<comment type="caution">
    <text evidence="7">The sequence shown here is derived from an EMBL/GenBank/DDBJ whole genome shotgun (WGS) entry which is preliminary data.</text>
</comment>
<dbReference type="NCBIfam" id="NF037982">
    <property type="entry name" value="Nramp_1"/>
    <property type="match status" value="1"/>
</dbReference>
<dbReference type="GO" id="GO:0005886">
    <property type="term" value="C:plasma membrane"/>
    <property type="evidence" value="ECO:0007669"/>
    <property type="project" value="TreeGrafter"/>
</dbReference>
<comment type="subcellular location">
    <subcellularLocation>
        <location evidence="1">Membrane</location>
        <topology evidence="1">Multi-pass membrane protein</topology>
    </subcellularLocation>
</comment>
<evidence type="ECO:0000256" key="1">
    <source>
        <dbReference type="ARBA" id="ARBA00004141"/>
    </source>
</evidence>
<dbReference type="GO" id="GO:0034755">
    <property type="term" value="P:iron ion transmembrane transport"/>
    <property type="evidence" value="ECO:0007669"/>
    <property type="project" value="TreeGrafter"/>
</dbReference>
<feature type="transmembrane region" description="Helical" evidence="6">
    <location>
        <begin position="182"/>
        <end position="203"/>
    </location>
</feature>
<evidence type="ECO:0000256" key="4">
    <source>
        <dbReference type="ARBA" id="ARBA00022989"/>
    </source>
</evidence>
<reference evidence="7 8" key="1">
    <citation type="submission" date="2019-07" db="EMBL/GenBank/DDBJ databases">
        <title>Georgenia wutianyii sp. nov. and Georgenia *** sp. nov. isolated from plateau pika (Ochotona curzoniae) in the Qinghai-Tibet plateau of China.</title>
        <authorList>
            <person name="Tian Z."/>
        </authorList>
    </citation>
    <scope>NUCLEOTIDE SEQUENCE [LARGE SCALE GENOMIC DNA]</scope>
    <source>
        <strain evidence="7 8">Z446</strain>
    </source>
</reference>
<organism evidence="7 8">
    <name type="scientific">Georgenia yuyongxinii</name>
    <dbReference type="NCBI Taxonomy" id="2589797"/>
    <lineage>
        <taxon>Bacteria</taxon>
        <taxon>Bacillati</taxon>
        <taxon>Actinomycetota</taxon>
        <taxon>Actinomycetes</taxon>
        <taxon>Micrococcales</taxon>
        <taxon>Bogoriellaceae</taxon>
        <taxon>Georgenia</taxon>
    </lineage>
</organism>
<feature type="transmembrane region" description="Helical" evidence="6">
    <location>
        <begin position="318"/>
        <end position="335"/>
    </location>
</feature>
<keyword evidence="4 6" id="KW-1133">Transmembrane helix</keyword>
<accession>A0A552WUQ0</accession>
<name>A0A552WUQ0_9MICO</name>
<keyword evidence="5 6" id="KW-0472">Membrane</keyword>
<evidence type="ECO:0000256" key="5">
    <source>
        <dbReference type="ARBA" id="ARBA00023136"/>
    </source>
</evidence>
<keyword evidence="8" id="KW-1185">Reference proteome</keyword>